<gene>
    <name evidence="2" type="ORF">MNBD_ALPHA05-223</name>
</gene>
<dbReference type="Gene3D" id="3.90.226.10">
    <property type="entry name" value="2-enoyl-CoA Hydratase, Chain A, domain 1"/>
    <property type="match status" value="1"/>
</dbReference>
<dbReference type="SUPFAM" id="SSF52096">
    <property type="entry name" value="ClpP/crotonase"/>
    <property type="match status" value="1"/>
</dbReference>
<dbReference type="Pfam" id="PF16113">
    <property type="entry name" value="ECH_2"/>
    <property type="match status" value="1"/>
</dbReference>
<dbReference type="InterPro" id="IPR029045">
    <property type="entry name" value="ClpP/crotonase-like_dom_sf"/>
</dbReference>
<proteinExistence type="predicted"/>
<dbReference type="AlphaFoldDB" id="A0A3B0SU16"/>
<evidence type="ECO:0000259" key="1">
    <source>
        <dbReference type="Pfam" id="PF16113"/>
    </source>
</evidence>
<reference evidence="2" key="1">
    <citation type="submission" date="2018-06" db="EMBL/GenBank/DDBJ databases">
        <authorList>
            <person name="Zhirakovskaya E."/>
        </authorList>
    </citation>
    <scope>NUCLEOTIDE SEQUENCE</scope>
</reference>
<protein>
    <recommendedName>
        <fullName evidence="1">Enoyl-CoA hydratase/isomerase domain-containing protein</fullName>
    </recommendedName>
</protein>
<sequence>MTSDILFEQTGAWGVITLNREKALNALTWDMVKAMRAQLIAWAGDDTVKAVLVE</sequence>
<dbReference type="InterPro" id="IPR045004">
    <property type="entry name" value="ECH_dom"/>
</dbReference>
<organism evidence="2">
    <name type="scientific">hydrothermal vent metagenome</name>
    <dbReference type="NCBI Taxonomy" id="652676"/>
    <lineage>
        <taxon>unclassified sequences</taxon>
        <taxon>metagenomes</taxon>
        <taxon>ecological metagenomes</taxon>
    </lineage>
</organism>
<name>A0A3B0SU16_9ZZZZ</name>
<feature type="domain" description="Enoyl-CoA hydratase/isomerase" evidence="1">
    <location>
        <begin position="14"/>
        <end position="53"/>
    </location>
</feature>
<evidence type="ECO:0000313" key="2">
    <source>
        <dbReference type="EMBL" id="VAW07980.1"/>
    </source>
</evidence>
<dbReference type="EMBL" id="UOEH01000625">
    <property type="protein sequence ID" value="VAW07980.1"/>
    <property type="molecule type" value="Genomic_DNA"/>
</dbReference>
<feature type="non-terminal residue" evidence="2">
    <location>
        <position position="54"/>
    </location>
</feature>
<accession>A0A3B0SU16</accession>